<reference evidence="2 3" key="1">
    <citation type="submission" date="2020-08" db="EMBL/GenBank/DDBJ databases">
        <authorList>
            <person name="Newling K."/>
            <person name="Davey J."/>
            <person name="Forrester S."/>
        </authorList>
    </citation>
    <scope>NUCLEOTIDE SEQUENCE [LARGE SCALE GENOMIC DNA]</scope>
    <source>
        <strain evidence="3">Crithidia deanei Carvalho (ATCC PRA-265)</strain>
    </source>
</reference>
<feature type="region of interest" description="Disordered" evidence="1">
    <location>
        <begin position="1"/>
        <end position="95"/>
    </location>
</feature>
<evidence type="ECO:0000313" key="3">
    <source>
        <dbReference type="Proteomes" id="UP000515908"/>
    </source>
</evidence>
<evidence type="ECO:0000313" key="2">
    <source>
        <dbReference type="EMBL" id="CAD2220083.1"/>
    </source>
</evidence>
<gene>
    <name evidence="2" type="ORF">ADEAN_000759700</name>
</gene>
<feature type="compositionally biased region" description="Basic and acidic residues" evidence="1">
    <location>
        <begin position="147"/>
        <end position="168"/>
    </location>
</feature>
<feature type="compositionally biased region" description="Low complexity" evidence="1">
    <location>
        <begin position="248"/>
        <end position="262"/>
    </location>
</feature>
<name>A0A7G2CNB5_9TRYP</name>
<feature type="compositionally biased region" description="Low complexity" evidence="1">
    <location>
        <begin position="20"/>
        <end position="32"/>
    </location>
</feature>
<organism evidence="2 3">
    <name type="scientific">Angomonas deanei</name>
    <dbReference type="NCBI Taxonomy" id="59799"/>
    <lineage>
        <taxon>Eukaryota</taxon>
        <taxon>Discoba</taxon>
        <taxon>Euglenozoa</taxon>
        <taxon>Kinetoplastea</taxon>
        <taxon>Metakinetoplastina</taxon>
        <taxon>Trypanosomatida</taxon>
        <taxon>Trypanosomatidae</taxon>
        <taxon>Strigomonadinae</taxon>
        <taxon>Angomonas</taxon>
    </lineage>
</organism>
<feature type="region of interest" description="Disordered" evidence="1">
    <location>
        <begin position="126"/>
        <end position="186"/>
    </location>
</feature>
<dbReference type="VEuPathDB" id="TriTrypDB:ADEAN_000759700"/>
<feature type="compositionally biased region" description="Polar residues" evidence="1">
    <location>
        <begin position="64"/>
        <end position="88"/>
    </location>
</feature>
<sequence>MSVHFDASKGVESGDTAGQSTSETYSNSTYSSRQDPPRRAAAKQQTTKSGKSFPGKMVEAIQLKLSSSKKPKNVDNTRQYSSSGSYADTYSTGDSGSSYSYYSYSTGSTATSGSSYYSWSSVRIPQNNKNQEKKSTGAPKTAAQTSLKEKKPRGDLSFDTTSRDESNNNHHNNNTSHEKQLSQAGTLPSFFVGDKISLGTASNEGGDLQDIRDNIKNLLLARSTRDKPSPGLSASVMIPSSAFPDVDNNNNSISLNASSAPNGRTSRSPSLINPETEMDLLNQQRRAPSLPPEILEGNEELKEGALIPLFKHPPRQPPYCP</sequence>
<protein>
    <submittedName>
        <fullName evidence="2">Uncharacterized protein</fullName>
    </submittedName>
</protein>
<evidence type="ECO:0000256" key="1">
    <source>
        <dbReference type="SAM" id="MobiDB-lite"/>
    </source>
</evidence>
<keyword evidence="3" id="KW-1185">Reference proteome</keyword>
<feature type="region of interest" description="Disordered" evidence="1">
    <location>
        <begin position="242"/>
        <end position="278"/>
    </location>
</feature>
<dbReference type="EMBL" id="LR877160">
    <property type="protein sequence ID" value="CAD2220083.1"/>
    <property type="molecule type" value="Genomic_DNA"/>
</dbReference>
<accession>A0A7G2CNB5</accession>
<dbReference type="Proteomes" id="UP000515908">
    <property type="component" value="Chromosome 16"/>
</dbReference>
<dbReference type="AlphaFoldDB" id="A0A7G2CNB5"/>
<feature type="compositionally biased region" description="Polar residues" evidence="1">
    <location>
        <begin position="263"/>
        <end position="273"/>
    </location>
</feature>
<proteinExistence type="predicted"/>